<comment type="subcellular location">
    <subcellularLocation>
        <location evidence="1 7">Cell membrane</location>
        <topology evidence="1 7">Multi-pass membrane protein</topology>
    </subcellularLocation>
</comment>
<evidence type="ECO:0000313" key="9">
    <source>
        <dbReference type="EMBL" id="NKC67555.1"/>
    </source>
</evidence>
<keyword evidence="6 7" id="KW-0472">Membrane</keyword>
<evidence type="ECO:0000256" key="4">
    <source>
        <dbReference type="ARBA" id="ARBA00022692"/>
    </source>
</evidence>
<sequence length="226" mass="24178">MNQLIGKWLPNASQIPEEFIAATVQTIYMVIWTTVIAGILGILLGLILVFIGPSGIKSKPIIYGILDKIINTIRSIPFIILLTLLGVVTRFLVGTTIGEKAALVPLIIGVIPFYARQIENALLEVDPGVIEAAESMGTSPLGILFRVYLVEGLPGIIRVSAVTVINIIGFTAMAGAVGAGGLGNLAVTRGYNRFQTDVTIVATLLILVLVFFSQWVSNIIIKKVSH</sequence>
<evidence type="ECO:0000256" key="1">
    <source>
        <dbReference type="ARBA" id="ARBA00004651"/>
    </source>
</evidence>
<keyword evidence="3" id="KW-1003">Cell membrane</keyword>
<dbReference type="InterPro" id="IPR035906">
    <property type="entry name" value="MetI-like_sf"/>
</dbReference>
<dbReference type="GO" id="GO:0005886">
    <property type="term" value="C:plasma membrane"/>
    <property type="evidence" value="ECO:0007669"/>
    <property type="project" value="UniProtKB-SubCell"/>
</dbReference>
<keyword evidence="5 7" id="KW-1133">Transmembrane helix</keyword>
<feature type="transmembrane region" description="Helical" evidence="7">
    <location>
        <begin position="156"/>
        <end position="178"/>
    </location>
</feature>
<dbReference type="EMBL" id="JAAVMB010000005">
    <property type="protein sequence ID" value="NKC67555.1"/>
    <property type="molecule type" value="Genomic_DNA"/>
</dbReference>
<evidence type="ECO:0000256" key="7">
    <source>
        <dbReference type="RuleBase" id="RU363032"/>
    </source>
</evidence>
<proteinExistence type="inferred from homology"/>
<comment type="similarity">
    <text evidence="7">Belongs to the binding-protein-dependent transport system permease family.</text>
</comment>
<evidence type="ECO:0000256" key="2">
    <source>
        <dbReference type="ARBA" id="ARBA00022448"/>
    </source>
</evidence>
<evidence type="ECO:0000256" key="3">
    <source>
        <dbReference type="ARBA" id="ARBA00022475"/>
    </source>
</evidence>
<dbReference type="CDD" id="cd06261">
    <property type="entry name" value="TM_PBP2"/>
    <property type="match status" value="1"/>
</dbReference>
<feature type="transmembrane region" description="Helical" evidence="7">
    <location>
        <begin position="27"/>
        <end position="51"/>
    </location>
</feature>
<dbReference type="Gene3D" id="1.10.3720.10">
    <property type="entry name" value="MetI-like"/>
    <property type="match status" value="1"/>
</dbReference>
<dbReference type="EMBL" id="NGJX01000006">
    <property type="protein sequence ID" value="RSU01805.1"/>
    <property type="molecule type" value="Genomic_DNA"/>
</dbReference>
<feature type="domain" description="ABC transmembrane type-1" evidence="8">
    <location>
        <begin position="23"/>
        <end position="217"/>
    </location>
</feature>
<dbReference type="OrthoDB" id="9793490at2"/>
<dbReference type="Pfam" id="PF00528">
    <property type="entry name" value="BPD_transp_1"/>
    <property type="match status" value="1"/>
</dbReference>
<dbReference type="AlphaFoldDB" id="A0A369AYT9"/>
<evidence type="ECO:0000259" key="8">
    <source>
        <dbReference type="PROSITE" id="PS50928"/>
    </source>
</evidence>
<organism evidence="10 11">
    <name type="scientific">Vagococcus fluvialis</name>
    <dbReference type="NCBI Taxonomy" id="2738"/>
    <lineage>
        <taxon>Bacteria</taxon>
        <taxon>Bacillati</taxon>
        <taxon>Bacillota</taxon>
        <taxon>Bacilli</taxon>
        <taxon>Lactobacillales</taxon>
        <taxon>Enterococcaceae</taxon>
        <taxon>Vagococcus</taxon>
    </lineage>
</organism>
<reference evidence="9 12" key="2">
    <citation type="submission" date="2020-03" db="EMBL/GenBank/DDBJ databases">
        <title>Bacterial samples isolated from urine from healthy bovine heifers (Gyr breed).</title>
        <authorList>
            <person name="Giannattasio-Ferraz S."/>
            <person name="Maskeri L."/>
            <person name="Penido A."/>
            <person name="Barbosa-Stancioli E.F."/>
            <person name="Putonti C."/>
        </authorList>
    </citation>
    <scope>NUCLEOTIDE SEQUENCE [LARGE SCALE GENOMIC DNA]</scope>
    <source>
        <strain evidence="9 12">UFMG-H7</strain>
    </source>
</reference>
<reference evidence="10 11" key="1">
    <citation type="submission" date="2017-05" db="EMBL/GenBank/DDBJ databases">
        <title>Vagococcus spp. assemblies.</title>
        <authorList>
            <person name="Gulvik C.A."/>
        </authorList>
    </citation>
    <scope>NUCLEOTIDE SEQUENCE [LARGE SCALE GENOMIC DNA]</scope>
    <source>
        <strain evidence="10 11">NCFB 2497</strain>
    </source>
</reference>
<dbReference type="InterPro" id="IPR051322">
    <property type="entry name" value="AA_ABC_Transporter_Permease"/>
</dbReference>
<keyword evidence="11" id="KW-1185">Reference proteome</keyword>
<evidence type="ECO:0000256" key="6">
    <source>
        <dbReference type="ARBA" id="ARBA00023136"/>
    </source>
</evidence>
<evidence type="ECO:0000313" key="11">
    <source>
        <dbReference type="Proteomes" id="UP000288197"/>
    </source>
</evidence>
<feature type="transmembrane region" description="Helical" evidence="7">
    <location>
        <begin position="198"/>
        <end position="221"/>
    </location>
</feature>
<dbReference type="PROSITE" id="PS50928">
    <property type="entry name" value="ABC_TM1"/>
    <property type="match status" value="1"/>
</dbReference>
<dbReference type="GO" id="GO:0048473">
    <property type="term" value="P:D-methionine transmembrane transport"/>
    <property type="evidence" value="ECO:0007669"/>
    <property type="project" value="TreeGrafter"/>
</dbReference>
<comment type="caution">
    <text evidence="10">The sequence shown here is derived from an EMBL/GenBank/DDBJ whole genome shotgun (WGS) entry which is preliminary data.</text>
</comment>
<keyword evidence="2 7" id="KW-0813">Transport</keyword>
<dbReference type="GeneID" id="63146472"/>
<dbReference type="RefSeq" id="WP_114289685.1">
    <property type="nucleotide sequence ID" value="NZ_CP081461.1"/>
</dbReference>
<dbReference type="SUPFAM" id="SSF161098">
    <property type="entry name" value="MetI-like"/>
    <property type="match status" value="1"/>
</dbReference>
<evidence type="ECO:0000313" key="10">
    <source>
        <dbReference type="EMBL" id="RSU01805.1"/>
    </source>
</evidence>
<dbReference type="InterPro" id="IPR000515">
    <property type="entry name" value="MetI-like"/>
</dbReference>
<evidence type="ECO:0000256" key="5">
    <source>
        <dbReference type="ARBA" id="ARBA00022989"/>
    </source>
</evidence>
<evidence type="ECO:0000313" key="12">
    <source>
        <dbReference type="Proteomes" id="UP000521358"/>
    </source>
</evidence>
<dbReference type="PANTHER" id="PTHR30450:SF1">
    <property type="entry name" value="D-METHIONINE TRANSPORT SYSTEM PERMEASE PROTEIN METI-RELATED"/>
    <property type="match status" value="1"/>
</dbReference>
<dbReference type="Proteomes" id="UP000288197">
    <property type="component" value="Unassembled WGS sequence"/>
</dbReference>
<dbReference type="PANTHER" id="PTHR30450">
    <property type="entry name" value="ABC TRANSPORTER PERMEASE"/>
    <property type="match status" value="1"/>
</dbReference>
<accession>A0A369AYT9</accession>
<name>A0A369AYT9_9ENTE</name>
<keyword evidence="4 7" id="KW-0812">Transmembrane</keyword>
<feature type="transmembrane region" description="Helical" evidence="7">
    <location>
        <begin position="72"/>
        <end position="91"/>
    </location>
</feature>
<gene>
    <name evidence="10" type="ORF">CBF32_07365</name>
    <name evidence="9" type="ORF">HED35_05600</name>
</gene>
<feature type="transmembrane region" description="Helical" evidence="7">
    <location>
        <begin position="97"/>
        <end position="115"/>
    </location>
</feature>
<protein>
    <submittedName>
        <fullName evidence="9 10">ABC transporter permease</fullName>
    </submittedName>
</protein>
<dbReference type="Proteomes" id="UP000521358">
    <property type="component" value="Unassembled WGS sequence"/>
</dbReference>